<protein>
    <recommendedName>
        <fullName evidence="3">PqqD family protein</fullName>
    </recommendedName>
</protein>
<dbReference type="InterPro" id="IPR041881">
    <property type="entry name" value="PqqD_sf"/>
</dbReference>
<comment type="caution">
    <text evidence="1">The sequence shown here is derived from an EMBL/GenBank/DDBJ whole genome shotgun (WGS) entry which is preliminary data.</text>
</comment>
<dbReference type="InterPro" id="IPR008792">
    <property type="entry name" value="PQQD"/>
</dbReference>
<dbReference type="Gene3D" id="1.10.10.1150">
    <property type="entry name" value="Coenzyme PQQ synthesis protein D (PqqD)"/>
    <property type="match status" value="1"/>
</dbReference>
<name>A0A916JEA7_9BACT</name>
<reference evidence="1" key="1">
    <citation type="submission" date="2021-04" db="EMBL/GenBank/DDBJ databases">
        <authorList>
            <person name="Rodrigo-Torres L."/>
            <person name="Arahal R. D."/>
            <person name="Lucena T."/>
        </authorList>
    </citation>
    <scope>NUCLEOTIDE SEQUENCE</scope>
    <source>
        <strain evidence="1">CECT 9275</strain>
    </source>
</reference>
<sequence length="94" mass="10604">MANITKESIVQRNENRVITTKLGDELVMMDIEKGTYICVNRTGTVIWQNIEKPIKVADLIAGLNNMYKTEESLCAADTLEYLETLLAEKIISLL</sequence>
<keyword evidence="2" id="KW-1185">Reference proteome</keyword>
<evidence type="ECO:0008006" key="3">
    <source>
        <dbReference type="Google" id="ProtNLM"/>
    </source>
</evidence>
<evidence type="ECO:0000313" key="2">
    <source>
        <dbReference type="Proteomes" id="UP000680038"/>
    </source>
</evidence>
<dbReference type="Proteomes" id="UP000680038">
    <property type="component" value="Unassembled WGS sequence"/>
</dbReference>
<dbReference type="Pfam" id="PF05402">
    <property type="entry name" value="PqqD"/>
    <property type="match status" value="1"/>
</dbReference>
<organism evidence="1 2">
    <name type="scientific">Dyadobacter helix</name>
    <dbReference type="NCBI Taxonomy" id="2822344"/>
    <lineage>
        <taxon>Bacteria</taxon>
        <taxon>Pseudomonadati</taxon>
        <taxon>Bacteroidota</taxon>
        <taxon>Cytophagia</taxon>
        <taxon>Cytophagales</taxon>
        <taxon>Spirosomataceae</taxon>
        <taxon>Dyadobacter</taxon>
    </lineage>
</organism>
<dbReference type="EMBL" id="CAJRAF010000002">
    <property type="protein sequence ID" value="CAG5006753.1"/>
    <property type="molecule type" value="Genomic_DNA"/>
</dbReference>
<accession>A0A916JEA7</accession>
<gene>
    <name evidence="1" type="ORF">DYBT9275_03889</name>
</gene>
<proteinExistence type="predicted"/>
<evidence type="ECO:0000313" key="1">
    <source>
        <dbReference type="EMBL" id="CAG5006753.1"/>
    </source>
</evidence>
<dbReference type="AlphaFoldDB" id="A0A916JEA7"/>
<dbReference type="RefSeq" id="WP_215240322.1">
    <property type="nucleotide sequence ID" value="NZ_CAJRAF010000002.1"/>
</dbReference>